<evidence type="ECO:0000256" key="1">
    <source>
        <dbReference type="SAM" id="Phobius"/>
    </source>
</evidence>
<gene>
    <name evidence="2" type="ORF">FC774_16055</name>
    <name evidence="3" type="ORF">FDB51_05320</name>
</gene>
<dbReference type="Pfam" id="PF14276">
    <property type="entry name" value="DUF4363"/>
    <property type="match status" value="1"/>
</dbReference>
<keyword evidence="1" id="KW-1133">Transmembrane helix</keyword>
<sequence length="126" mass="14498">MKNVRASILLFLFIMIFVYFANVSILKLCDNIENVTEEIELNIIEGKNEDAYIKSIELMDMIQTKNFITSVYISHQEVDILVTDAAKLSVYLSHNDTSEANATLHALKYNSRNMRKLQIPNLENIL</sequence>
<dbReference type="Proteomes" id="UP000476820">
    <property type="component" value="Unassembled WGS sequence"/>
</dbReference>
<reference evidence="4 5" key="1">
    <citation type="submission" date="2019-04" db="EMBL/GenBank/DDBJ databases">
        <title>Genome sequencing of Clostridium botulinum Groups I-IV and Clostridium butyricum.</title>
        <authorList>
            <person name="Brunt J."/>
            <person name="Van Vliet A.H.M."/>
            <person name="Stringer S.C."/>
            <person name="Carter A.T."/>
            <person name="Peck M.W."/>
        </authorList>
    </citation>
    <scope>NUCLEOTIDE SEQUENCE [LARGE SCALE GENOMIC DNA]</scope>
    <source>
        <strain evidence="2 5">1605</strain>
        <strain evidence="3 4">CB-K-33E</strain>
    </source>
</reference>
<evidence type="ECO:0000313" key="4">
    <source>
        <dbReference type="Proteomes" id="UP000473681"/>
    </source>
</evidence>
<dbReference type="AlphaFoldDB" id="A0A0L9Y7H2"/>
<dbReference type="InterPro" id="IPR025373">
    <property type="entry name" value="DUF4363"/>
</dbReference>
<dbReference type="Proteomes" id="UP000473681">
    <property type="component" value="Unassembled WGS sequence"/>
</dbReference>
<evidence type="ECO:0000313" key="5">
    <source>
        <dbReference type="Proteomes" id="UP000476820"/>
    </source>
</evidence>
<proteinExistence type="predicted"/>
<dbReference type="EMBL" id="SWVK01000005">
    <property type="protein sequence ID" value="NFN34562.1"/>
    <property type="molecule type" value="Genomic_DNA"/>
</dbReference>
<comment type="caution">
    <text evidence="2">The sequence shown here is derived from an EMBL/GenBank/DDBJ whole genome shotgun (WGS) entry which is preliminary data.</text>
</comment>
<feature type="transmembrane region" description="Helical" evidence="1">
    <location>
        <begin position="7"/>
        <end position="26"/>
    </location>
</feature>
<evidence type="ECO:0000313" key="3">
    <source>
        <dbReference type="EMBL" id="NFN34562.1"/>
    </source>
</evidence>
<keyword evidence="1" id="KW-0472">Membrane</keyword>
<evidence type="ECO:0000313" key="2">
    <source>
        <dbReference type="EMBL" id="NFF89365.1"/>
    </source>
</evidence>
<name>A0A0L9Y7H2_CLOBO</name>
<accession>A0A0L9Y7H2</accession>
<keyword evidence="1" id="KW-0812">Transmembrane</keyword>
<dbReference type="RefSeq" id="WP_053342502.1">
    <property type="nucleotide sequence ID" value="NZ_LFPA01000119.1"/>
</dbReference>
<organism evidence="2 5">
    <name type="scientific">Clostridium botulinum</name>
    <dbReference type="NCBI Taxonomy" id="1491"/>
    <lineage>
        <taxon>Bacteria</taxon>
        <taxon>Bacillati</taxon>
        <taxon>Bacillota</taxon>
        <taxon>Clostridia</taxon>
        <taxon>Eubacteriales</taxon>
        <taxon>Clostridiaceae</taxon>
        <taxon>Clostridium</taxon>
    </lineage>
</organism>
<dbReference type="EMBL" id="SWOV01000064">
    <property type="protein sequence ID" value="NFF89365.1"/>
    <property type="molecule type" value="Genomic_DNA"/>
</dbReference>
<protein>
    <submittedName>
        <fullName evidence="2">DUF4363 family protein</fullName>
    </submittedName>
</protein>
<dbReference type="OrthoDB" id="3034917at2"/>